<accession>A0ABW1ZHK5</accession>
<proteinExistence type="predicted"/>
<sequence>MERPDVWTRVRATLRGEQNAETLYAYRRAGATVHELLDAAERRRFELAAAGVSPFAMAKPVGLELASIWNAFALQTLGDRMLQADETADPGTVGFVPPVTFGQVQGYYEQVQRWLAYASQAAHDPGFSLPAGTLPAPLPAWSPVEPCPRPHLDAMMAALQAMRLHAEAVMHELEKATPEADAQKLARLRGQVAQALSKGDYAARMYTPGASQALHEQIEEHAKAAVEELYRVGQLISYPALLDQQRSLRQTPAQPNVVPVALPGEPGFDPWIMTDPSAAPHLRRDTRAGQVIAEMWALDPNPRESVGLWQDIQAAMKRGDVRYAHYASGPRVGHYFCTPWAAIYEAVRPVVIGATPVPPKQRFTIECAAEGVRVGYPFKREVVLGDFRPAQLDYCDPDAPPPTTTDTAGQVRSMQDRTGGSPPAALFPPTARNPMFVPSLLRSSAGPSGRNSPSRGPAFFGSRLS</sequence>
<reference evidence="3" key="1">
    <citation type="journal article" date="2019" name="Int. J. Syst. Evol. Microbiol.">
        <title>The Global Catalogue of Microorganisms (GCM) 10K type strain sequencing project: providing services to taxonomists for standard genome sequencing and annotation.</title>
        <authorList>
            <consortium name="The Broad Institute Genomics Platform"/>
            <consortium name="The Broad Institute Genome Sequencing Center for Infectious Disease"/>
            <person name="Wu L."/>
            <person name="Ma J."/>
        </authorList>
    </citation>
    <scope>NUCLEOTIDE SEQUENCE [LARGE SCALE GENOMIC DNA]</scope>
    <source>
        <strain evidence="3">CCUG 63830</strain>
    </source>
</reference>
<name>A0ABW1ZHK5_9DEIO</name>
<keyword evidence="3" id="KW-1185">Reference proteome</keyword>
<evidence type="ECO:0000313" key="2">
    <source>
        <dbReference type="EMBL" id="MFC6659988.1"/>
    </source>
</evidence>
<dbReference type="Proteomes" id="UP001596317">
    <property type="component" value="Unassembled WGS sequence"/>
</dbReference>
<dbReference type="EMBL" id="JBHSWB010000001">
    <property type="protein sequence ID" value="MFC6659988.1"/>
    <property type="molecule type" value="Genomic_DNA"/>
</dbReference>
<gene>
    <name evidence="2" type="ORF">ACFP90_06210</name>
</gene>
<comment type="caution">
    <text evidence="2">The sequence shown here is derived from an EMBL/GenBank/DDBJ whole genome shotgun (WGS) entry which is preliminary data.</text>
</comment>
<dbReference type="RefSeq" id="WP_380054780.1">
    <property type="nucleotide sequence ID" value="NZ_JBHSWB010000001.1"/>
</dbReference>
<evidence type="ECO:0000313" key="3">
    <source>
        <dbReference type="Proteomes" id="UP001596317"/>
    </source>
</evidence>
<organism evidence="2 3">
    <name type="scientific">Deinococcus multiflagellatus</name>
    <dbReference type="NCBI Taxonomy" id="1656887"/>
    <lineage>
        <taxon>Bacteria</taxon>
        <taxon>Thermotogati</taxon>
        <taxon>Deinococcota</taxon>
        <taxon>Deinococci</taxon>
        <taxon>Deinococcales</taxon>
        <taxon>Deinococcaceae</taxon>
        <taxon>Deinococcus</taxon>
    </lineage>
</organism>
<feature type="compositionally biased region" description="Polar residues" evidence="1">
    <location>
        <begin position="441"/>
        <end position="454"/>
    </location>
</feature>
<feature type="region of interest" description="Disordered" evidence="1">
    <location>
        <begin position="393"/>
        <end position="465"/>
    </location>
</feature>
<protein>
    <submittedName>
        <fullName evidence="2">Uncharacterized protein</fullName>
    </submittedName>
</protein>
<evidence type="ECO:0000256" key="1">
    <source>
        <dbReference type="SAM" id="MobiDB-lite"/>
    </source>
</evidence>